<name>A0A7W5H1C8_9PORP</name>
<comment type="caution">
    <text evidence="2">The sequence shown here is derived from an EMBL/GenBank/DDBJ whole genome shotgun (WGS) entry which is preliminary data.</text>
</comment>
<dbReference type="Pfam" id="PF14082">
    <property type="entry name" value="SduA_C"/>
    <property type="match status" value="1"/>
</dbReference>
<keyword evidence="3" id="KW-1185">Reference proteome</keyword>
<dbReference type="AlphaFoldDB" id="A0A7W5H1C8"/>
<gene>
    <name evidence="2" type="ORF">FHX64_000394</name>
</gene>
<dbReference type="InterPro" id="IPR025359">
    <property type="entry name" value="SduA_C"/>
</dbReference>
<proteinExistence type="predicted"/>
<organism evidence="2 3">
    <name type="scientific">Microbacter margulisiae</name>
    <dbReference type="NCBI Taxonomy" id="1350067"/>
    <lineage>
        <taxon>Bacteria</taxon>
        <taxon>Pseudomonadati</taxon>
        <taxon>Bacteroidota</taxon>
        <taxon>Bacteroidia</taxon>
        <taxon>Bacteroidales</taxon>
        <taxon>Porphyromonadaceae</taxon>
        <taxon>Microbacter</taxon>
    </lineage>
</organism>
<feature type="domain" description="Shedu protein SduA C-terminal" evidence="1">
    <location>
        <begin position="90"/>
        <end position="259"/>
    </location>
</feature>
<protein>
    <recommendedName>
        <fullName evidence="1">Shedu protein SduA C-terminal domain-containing protein</fullName>
    </recommendedName>
</protein>
<dbReference type="RefSeq" id="WP_183412153.1">
    <property type="nucleotide sequence ID" value="NZ_JACHYB010000001.1"/>
</dbReference>
<accession>A0A7W5H1C8</accession>
<sequence>MTLYDRDFNTITIEENLLWEQLKEQEKVVINGRPSDNIRKSLYAKYPVAVRHFLSLFPNNFLDSVELKSESVSLKSKLQDFSILLDNFQTTERQILNFIKEKKAFFLIGSILKSNYRFGHHSLFIFPEFKLPPNFQVDYLLVGENSDGHHFVFVELENPYGQITISDGSYGETIRKGIKQIDDWEIWLEQNFSNLRLVFEQTVNKTEKLPKEFTVFDKTRMHYVVVAGRRTDYNKRTYRLQRRNLEQRKLQVFHYDNLIDFADEAIGTSTY</sequence>
<reference evidence="2 3" key="1">
    <citation type="submission" date="2020-08" db="EMBL/GenBank/DDBJ databases">
        <title>Genomic Encyclopedia of Type Strains, Phase IV (KMG-IV): sequencing the most valuable type-strain genomes for metagenomic binning, comparative biology and taxonomic classification.</title>
        <authorList>
            <person name="Goeker M."/>
        </authorList>
    </citation>
    <scope>NUCLEOTIDE SEQUENCE [LARGE SCALE GENOMIC DNA]</scope>
    <source>
        <strain evidence="2 3">DSM 27471</strain>
    </source>
</reference>
<dbReference type="Proteomes" id="UP000544222">
    <property type="component" value="Unassembled WGS sequence"/>
</dbReference>
<evidence type="ECO:0000313" key="2">
    <source>
        <dbReference type="EMBL" id="MBB3186231.1"/>
    </source>
</evidence>
<evidence type="ECO:0000259" key="1">
    <source>
        <dbReference type="Pfam" id="PF14082"/>
    </source>
</evidence>
<evidence type="ECO:0000313" key="3">
    <source>
        <dbReference type="Proteomes" id="UP000544222"/>
    </source>
</evidence>
<dbReference type="EMBL" id="JACHYB010000001">
    <property type="protein sequence ID" value="MBB3186231.1"/>
    <property type="molecule type" value="Genomic_DNA"/>
</dbReference>